<protein>
    <submittedName>
        <fullName evidence="1">Uncharacterized protein</fullName>
    </submittedName>
</protein>
<gene>
    <name evidence="1" type="ORF">WBA_LOCUS12721</name>
</gene>
<reference evidence="1 2" key="1">
    <citation type="submission" date="2018-11" db="EMBL/GenBank/DDBJ databases">
        <authorList>
            <consortium name="Pathogen Informatics"/>
        </authorList>
    </citation>
    <scope>NUCLEOTIDE SEQUENCE [LARGE SCALE GENOMIC DNA]</scope>
</reference>
<dbReference type="Proteomes" id="UP000270924">
    <property type="component" value="Unassembled WGS sequence"/>
</dbReference>
<evidence type="ECO:0000313" key="1">
    <source>
        <dbReference type="EMBL" id="VDM22917.1"/>
    </source>
</evidence>
<sequence>MRPGFRLKKVSISDQQRAQLSWLAANTQTNDQQHSQTFRLITKQPQQMLSTNHINNNNYYYHKLSFKPTLSPIYYTSNLRTIPPMYYYHDNYLSPAFTQPIYLPAMMTAIRNILSILQKTMYPADNTDSDYNTTNRGIIKDANLSISNSQLPQSSTSSSLSLSLSLPSSSSSSLSLPSSSSSLQSATAASATGKVDEIGITLKSGNDGGIETGKMVNVEELKGTGIREAKEIEELIDSNFYNIFKTKNFATFATTTTTATTTATTITTTTTTIDDGSNLLGSLLSGRLDKIDWFGSLFGINHLPTKEEGSAVAQIFEGGIFGPAS</sequence>
<proteinExistence type="predicted"/>
<dbReference type="OMA" id="ILQKTMY"/>
<organism evidence="1 2">
    <name type="scientific">Wuchereria bancrofti</name>
    <dbReference type="NCBI Taxonomy" id="6293"/>
    <lineage>
        <taxon>Eukaryota</taxon>
        <taxon>Metazoa</taxon>
        <taxon>Ecdysozoa</taxon>
        <taxon>Nematoda</taxon>
        <taxon>Chromadorea</taxon>
        <taxon>Rhabditida</taxon>
        <taxon>Spirurina</taxon>
        <taxon>Spiruromorpha</taxon>
        <taxon>Filarioidea</taxon>
        <taxon>Onchocercidae</taxon>
        <taxon>Wuchereria</taxon>
    </lineage>
</organism>
<keyword evidence="2" id="KW-1185">Reference proteome</keyword>
<accession>A0A3P7F321</accession>
<name>A0A3P7F321_WUCBA</name>
<dbReference type="AlphaFoldDB" id="A0A3P7F321"/>
<evidence type="ECO:0000313" key="2">
    <source>
        <dbReference type="Proteomes" id="UP000270924"/>
    </source>
</evidence>
<dbReference type="InParanoid" id="A0A3P7F321"/>
<dbReference type="EMBL" id="UYWW01013051">
    <property type="protein sequence ID" value="VDM22917.1"/>
    <property type="molecule type" value="Genomic_DNA"/>
</dbReference>
<dbReference type="OrthoDB" id="5860861at2759"/>